<gene>
    <name evidence="6" type="ordered locus">CKL_2101</name>
</gene>
<evidence type="ECO:0000259" key="5">
    <source>
        <dbReference type="PROSITE" id="PS50975"/>
    </source>
</evidence>
<dbReference type="GO" id="GO:0005524">
    <property type="term" value="F:ATP binding"/>
    <property type="evidence" value="ECO:0007669"/>
    <property type="project" value="UniProtKB-UniRule"/>
</dbReference>
<dbReference type="Gene3D" id="3.30.1490.20">
    <property type="entry name" value="ATP-grasp fold, A domain"/>
    <property type="match status" value="1"/>
</dbReference>
<dbReference type="EMBL" id="CP000673">
    <property type="protein sequence ID" value="EDK34113.1"/>
    <property type="molecule type" value="Genomic_DNA"/>
</dbReference>
<dbReference type="GO" id="GO:0046872">
    <property type="term" value="F:metal ion binding"/>
    <property type="evidence" value="ECO:0007669"/>
    <property type="project" value="InterPro"/>
</dbReference>
<dbReference type="Gene3D" id="3.40.50.20">
    <property type="match status" value="1"/>
</dbReference>
<dbReference type="eggNOG" id="COG0458">
    <property type="taxonomic scope" value="Bacteria"/>
</dbReference>
<dbReference type="InterPro" id="IPR052032">
    <property type="entry name" value="ATP-dep_AA_Ligase"/>
</dbReference>
<reference evidence="6 7" key="1">
    <citation type="journal article" date="2008" name="Proc. Natl. Acad. Sci. U.S.A.">
        <title>The genome of Clostridium kluyveri, a strict anaerobe with unique metabolic features.</title>
        <authorList>
            <person name="Seedorf H."/>
            <person name="Fricke W.F."/>
            <person name="Veith B."/>
            <person name="Brueggemann H."/>
            <person name="Liesegang H."/>
            <person name="Strittmatter A."/>
            <person name="Miethke M."/>
            <person name="Buckel W."/>
            <person name="Hinderberger J."/>
            <person name="Li F."/>
            <person name="Hagemeier C."/>
            <person name="Thauer R.K."/>
            <person name="Gottschalk G."/>
        </authorList>
    </citation>
    <scope>NUCLEOTIDE SEQUENCE [LARGE SCALE GENOMIC DNA]</scope>
    <source>
        <strain evidence="7">ATCC 8527 / DSM 555 / NCIMB 10680</strain>
    </source>
</reference>
<evidence type="ECO:0000256" key="4">
    <source>
        <dbReference type="PROSITE-ProRule" id="PRU00409"/>
    </source>
</evidence>
<dbReference type="SUPFAM" id="SSF56059">
    <property type="entry name" value="Glutathione synthetase ATP-binding domain-like"/>
    <property type="match status" value="1"/>
</dbReference>
<evidence type="ECO:0000256" key="2">
    <source>
        <dbReference type="ARBA" id="ARBA00022741"/>
    </source>
</evidence>
<dbReference type="GO" id="GO:0016874">
    <property type="term" value="F:ligase activity"/>
    <property type="evidence" value="ECO:0007669"/>
    <property type="project" value="UniProtKB-KW"/>
</dbReference>
<evidence type="ECO:0000256" key="1">
    <source>
        <dbReference type="ARBA" id="ARBA00022598"/>
    </source>
</evidence>
<dbReference type="Pfam" id="PF18603">
    <property type="entry name" value="LAL_C2"/>
    <property type="match status" value="1"/>
</dbReference>
<dbReference type="InterPro" id="IPR040570">
    <property type="entry name" value="LAL_C2"/>
</dbReference>
<sequence>MKTLLILGAGKEQVPAITRAKSKGIYTVVLDMNPQAEGLKYADEYHIISTRDKKSLIDFVKNCDGKIDGVITIASDIPHMVSKVAEEIGVKHIPIEAACLTVDKLKMKEVLKKAGINVPPFRKINSLNDLKKFINEYAYPVVIKPVDNSGARGVLRLTEAVDLTWALNESKSNSRSGDVMVEKFLEGNQISTEGIMYEDEFYITGFADRNYEMLEKFSPNIIENGGDSPTLLSQDAKKLVNSEFEKAVRALDINWGPGKGDMIYSNGRAYVVEIAARLSGGNFCYDHVPLGTGVDIVDAYIDMAVGNSINTDCFKPKFQRGVAQRYFFPGIGKIKSISGLDKVKNMKNIVKVDFFIKEGDLIEKQSNHTTRVGYVIAVGKDKNEAVKFAEEAVKSVEFTFE</sequence>
<dbReference type="PANTHER" id="PTHR43585:SF2">
    <property type="entry name" value="ATP-GRASP ENZYME FSQD"/>
    <property type="match status" value="1"/>
</dbReference>
<keyword evidence="2 4" id="KW-0547">Nucleotide-binding</keyword>
<dbReference type="InterPro" id="IPR013815">
    <property type="entry name" value="ATP_grasp_subdomain_1"/>
</dbReference>
<dbReference type="KEGG" id="ckl:CKL_2101"/>
<dbReference type="Pfam" id="PF02655">
    <property type="entry name" value="ATP-grasp_3"/>
    <property type="match status" value="1"/>
</dbReference>
<dbReference type="HOGENOM" id="CLU_029016_5_0_9"/>
<protein>
    <recommendedName>
        <fullName evidence="5">ATP-grasp domain-containing protein</fullName>
    </recommendedName>
</protein>
<proteinExistence type="predicted"/>
<dbReference type="RefSeq" id="WP_012102439.1">
    <property type="nucleotide sequence ID" value="NC_009706.1"/>
</dbReference>
<dbReference type="STRING" id="431943.CKL_2101"/>
<evidence type="ECO:0000313" key="7">
    <source>
        <dbReference type="Proteomes" id="UP000002411"/>
    </source>
</evidence>
<evidence type="ECO:0000313" key="6">
    <source>
        <dbReference type="EMBL" id="EDK34113.1"/>
    </source>
</evidence>
<dbReference type="InterPro" id="IPR003806">
    <property type="entry name" value="ATP-grasp_PylC-type"/>
</dbReference>
<dbReference type="AlphaFoldDB" id="A5MZ17"/>
<dbReference type="PROSITE" id="PS50975">
    <property type="entry name" value="ATP_GRASP"/>
    <property type="match status" value="1"/>
</dbReference>
<organism evidence="6 7">
    <name type="scientific">Clostridium kluyveri (strain ATCC 8527 / DSM 555 / NBRC 12016 / NCIMB 10680 / K1)</name>
    <dbReference type="NCBI Taxonomy" id="431943"/>
    <lineage>
        <taxon>Bacteria</taxon>
        <taxon>Bacillati</taxon>
        <taxon>Bacillota</taxon>
        <taxon>Clostridia</taxon>
        <taxon>Eubacteriales</taxon>
        <taxon>Clostridiaceae</taxon>
        <taxon>Clostridium</taxon>
    </lineage>
</organism>
<feature type="domain" description="ATP-grasp" evidence="5">
    <location>
        <begin position="108"/>
        <end position="305"/>
    </location>
</feature>
<name>A5MZ17_CLOK5</name>
<dbReference type="Proteomes" id="UP000002411">
    <property type="component" value="Chromosome"/>
</dbReference>
<dbReference type="InterPro" id="IPR011761">
    <property type="entry name" value="ATP-grasp"/>
</dbReference>
<keyword evidence="7" id="KW-1185">Reference proteome</keyword>
<dbReference type="PANTHER" id="PTHR43585">
    <property type="entry name" value="FUMIPYRROLE BIOSYNTHESIS PROTEIN C"/>
    <property type="match status" value="1"/>
</dbReference>
<dbReference type="Gene3D" id="3.30.470.20">
    <property type="entry name" value="ATP-grasp fold, B domain"/>
    <property type="match status" value="1"/>
</dbReference>
<keyword evidence="1" id="KW-0436">Ligase</keyword>
<keyword evidence="3 4" id="KW-0067">ATP-binding</keyword>
<accession>A5MZ17</accession>
<evidence type="ECO:0000256" key="3">
    <source>
        <dbReference type="ARBA" id="ARBA00022840"/>
    </source>
</evidence>